<accession>A0AA86QCJ3</accession>
<evidence type="ECO:0000313" key="1">
    <source>
        <dbReference type="EMBL" id="CAI9950597.1"/>
    </source>
</evidence>
<dbReference type="EMBL" id="CAXDID020000373">
    <property type="protein sequence ID" value="CAL6083660.1"/>
    <property type="molecule type" value="Genomic_DNA"/>
</dbReference>
<protein>
    <submittedName>
        <fullName evidence="2">Hypothetical_protein</fullName>
    </submittedName>
</protein>
<reference evidence="1" key="1">
    <citation type="submission" date="2023-06" db="EMBL/GenBank/DDBJ databases">
        <authorList>
            <person name="Kurt Z."/>
        </authorList>
    </citation>
    <scope>NUCLEOTIDE SEQUENCE</scope>
</reference>
<evidence type="ECO:0000313" key="3">
    <source>
        <dbReference type="Proteomes" id="UP001642409"/>
    </source>
</evidence>
<proteinExistence type="predicted"/>
<sequence length="106" mass="11688">MFCIAVPKASTKAVPPLGLQIWLSIAPHVFTFLCCQISQFYVLKVSRVILTSCSYFESSETQALNPPIVSLAMPASNRSYPKWQLLLSDLLSLFYEVGGITTLGTQ</sequence>
<dbReference type="AlphaFoldDB" id="A0AA86QCJ3"/>
<evidence type="ECO:0000313" key="2">
    <source>
        <dbReference type="EMBL" id="CAL6083660.1"/>
    </source>
</evidence>
<keyword evidence="3" id="KW-1185">Reference proteome</keyword>
<gene>
    <name evidence="1" type="ORF">HINF_LOCUS38242</name>
    <name evidence="2" type="ORF">HINF_LOCUS61832</name>
</gene>
<dbReference type="EMBL" id="CATOUU010000813">
    <property type="protein sequence ID" value="CAI9950597.1"/>
    <property type="molecule type" value="Genomic_DNA"/>
</dbReference>
<comment type="caution">
    <text evidence="1">The sequence shown here is derived from an EMBL/GenBank/DDBJ whole genome shotgun (WGS) entry which is preliminary data.</text>
</comment>
<reference evidence="2 3" key="2">
    <citation type="submission" date="2024-07" db="EMBL/GenBank/DDBJ databases">
        <authorList>
            <person name="Akdeniz Z."/>
        </authorList>
    </citation>
    <scope>NUCLEOTIDE SEQUENCE [LARGE SCALE GENOMIC DNA]</scope>
</reference>
<dbReference type="Proteomes" id="UP001642409">
    <property type="component" value="Unassembled WGS sequence"/>
</dbReference>
<organism evidence="1">
    <name type="scientific">Hexamita inflata</name>
    <dbReference type="NCBI Taxonomy" id="28002"/>
    <lineage>
        <taxon>Eukaryota</taxon>
        <taxon>Metamonada</taxon>
        <taxon>Diplomonadida</taxon>
        <taxon>Hexamitidae</taxon>
        <taxon>Hexamitinae</taxon>
        <taxon>Hexamita</taxon>
    </lineage>
</organism>
<name>A0AA86QCJ3_9EUKA</name>